<keyword evidence="2" id="KW-0479">Metal-binding</keyword>
<evidence type="ECO:0000256" key="1">
    <source>
        <dbReference type="ARBA" id="ARBA00008416"/>
    </source>
</evidence>
<dbReference type="RefSeq" id="WP_188388305.1">
    <property type="nucleotide sequence ID" value="NZ_BMFK01000001.1"/>
</dbReference>
<sequence length="233" mass="26375">MINIYKSESRYNANHGWLNSRFSFSFAEYMDHDNILFGPMRVLNDDRVAGHRGFGMHPHQEMEIVSLVLEGHLQHEDSKGHKAVTTFGEIQRMSAGTGIYHSEVNPSTEEVHFFQMWFLPEVQGLTPSYEKTAYDITKMKNNLLPVVTKNPDSNEVAHIHQDLTIYLSDIEAGYTIPYKQAEGRRIFIMVIEGDIAINGGETLTTGDSARITDTTDVEITSTNGGRFMFIDLP</sequence>
<reference evidence="6" key="1">
    <citation type="journal article" date="2014" name="Int. J. Syst. Evol. Microbiol.">
        <title>Complete genome sequence of Corynebacterium casei LMG S-19264T (=DSM 44701T), isolated from a smear-ripened cheese.</title>
        <authorList>
            <consortium name="US DOE Joint Genome Institute (JGI-PGF)"/>
            <person name="Walter F."/>
            <person name="Albersmeier A."/>
            <person name="Kalinowski J."/>
            <person name="Ruckert C."/>
        </authorList>
    </citation>
    <scope>NUCLEOTIDE SEQUENCE</scope>
    <source>
        <strain evidence="6">CGMCC 1.12698</strain>
    </source>
</reference>
<dbReference type="SUPFAM" id="SSF51182">
    <property type="entry name" value="RmlC-like cupins"/>
    <property type="match status" value="1"/>
</dbReference>
<proteinExistence type="inferred from homology"/>
<evidence type="ECO:0000259" key="5">
    <source>
        <dbReference type="Pfam" id="PF17954"/>
    </source>
</evidence>
<dbReference type="InterPro" id="IPR041602">
    <property type="entry name" value="Quercetinase_C"/>
</dbReference>
<keyword evidence="2" id="KW-0408">Iron</keyword>
<dbReference type="PIRSF" id="PIRSF006232">
    <property type="entry name" value="Pirin"/>
    <property type="match status" value="1"/>
</dbReference>
<evidence type="ECO:0000256" key="2">
    <source>
        <dbReference type="PIRSR" id="PIRSR006232-1"/>
    </source>
</evidence>
<feature type="binding site" evidence="2">
    <location>
        <position position="57"/>
    </location>
    <ligand>
        <name>Fe cation</name>
        <dbReference type="ChEBI" id="CHEBI:24875"/>
    </ligand>
</feature>
<dbReference type="AlphaFoldDB" id="A0A917ASA7"/>
<feature type="domain" description="Quercetin 2,3-dioxygenase C-terminal cupin" evidence="5">
    <location>
        <begin position="152"/>
        <end position="232"/>
    </location>
</feature>
<evidence type="ECO:0000313" key="7">
    <source>
        <dbReference type="Proteomes" id="UP000605259"/>
    </source>
</evidence>
<accession>A0A917ASA7</accession>
<dbReference type="InterPro" id="IPR003829">
    <property type="entry name" value="Pirin_N_dom"/>
</dbReference>
<dbReference type="PANTHER" id="PTHR43212">
    <property type="entry name" value="QUERCETIN 2,3-DIOXYGENASE"/>
    <property type="match status" value="1"/>
</dbReference>
<organism evidence="6 7">
    <name type="scientific">Priestia taiwanensis</name>
    <dbReference type="NCBI Taxonomy" id="1347902"/>
    <lineage>
        <taxon>Bacteria</taxon>
        <taxon>Bacillati</taxon>
        <taxon>Bacillota</taxon>
        <taxon>Bacilli</taxon>
        <taxon>Bacillales</taxon>
        <taxon>Bacillaceae</taxon>
        <taxon>Priestia</taxon>
    </lineage>
</organism>
<dbReference type="Pfam" id="PF17954">
    <property type="entry name" value="Pirin_C_2"/>
    <property type="match status" value="1"/>
</dbReference>
<dbReference type="InterPro" id="IPR012093">
    <property type="entry name" value="Pirin"/>
</dbReference>
<evidence type="ECO:0000256" key="3">
    <source>
        <dbReference type="RuleBase" id="RU003457"/>
    </source>
</evidence>
<keyword evidence="7" id="KW-1185">Reference proteome</keyword>
<evidence type="ECO:0000313" key="6">
    <source>
        <dbReference type="EMBL" id="GGE70893.1"/>
    </source>
</evidence>
<protein>
    <submittedName>
        <fullName evidence="6">Quercetin 2,3-dioxygenase</fullName>
    </submittedName>
</protein>
<feature type="binding site" evidence="2">
    <location>
        <position position="59"/>
    </location>
    <ligand>
        <name>Fe cation</name>
        <dbReference type="ChEBI" id="CHEBI:24875"/>
    </ligand>
</feature>
<dbReference type="EMBL" id="BMFK01000001">
    <property type="protein sequence ID" value="GGE70893.1"/>
    <property type="molecule type" value="Genomic_DNA"/>
</dbReference>
<feature type="domain" description="Pirin N-terminal" evidence="4">
    <location>
        <begin position="11"/>
        <end position="117"/>
    </location>
</feature>
<feature type="binding site" evidence="2">
    <location>
        <position position="101"/>
    </location>
    <ligand>
        <name>Fe cation</name>
        <dbReference type="ChEBI" id="CHEBI:24875"/>
    </ligand>
</feature>
<name>A0A917ASA7_9BACI</name>
<gene>
    <name evidence="6" type="ORF">GCM10007140_20960</name>
</gene>
<dbReference type="CDD" id="cd02910">
    <property type="entry name" value="cupin_Yhhw_N"/>
    <property type="match status" value="1"/>
</dbReference>
<dbReference type="Gene3D" id="2.60.120.10">
    <property type="entry name" value="Jelly Rolls"/>
    <property type="match status" value="2"/>
</dbReference>
<dbReference type="GO" id="GO:0046872">
    <property type="term" value="F:metal ion binding"/>
    <property type="evidence" value="ECO:0007669"/>
    <property type="project" value="UniProtKB-KW"/>
</dbReference>
<dbReference type="InterPro" id="IPR014710">
    <property type="entry name" value="RmlC-like_jellyroll"/>
</dbReference>
<comment type="cofactor">
    <cofactor evidence="2">
        <name>Fe cation</name>
        <dbReference type="ChEBI" id="CHEBI:24875"/>
    </cofactor>
    <text evidence="2">Binds 1 Fe cation per subunit.</text>
</comment>
<dbReference type="Pfam" id="PF02678">
    <property type="entry name" value="Pirin"/>
    <property type="match status" value="1"/>
</dbReference>
<dbReference type="Proteomes" id="UP000605259">
    <property type="component" value="Unassembled WGS sequence"/>
</dbReference>
<reference evidence="6" key="2">
    <citation type="submission" date="2020-09" db="EMBL/GenBank/DDBJ databases">
        <authorList>
            <person name="Sun Q."/>
            <person name="Zhou Y."/>
        </authorList>
    </citation>
    <scope>NUCLEOTIDE SEQUENCE</scope>
    <source>
        <strain evidence="6">CGMCC 1.12698</strain>
    </source>
</reference>
<dbReference type="PANTHER" id="PTHR43212:SF3">
    <property type="entry name" value="QUERCETIN 2,3-DIOXYGENASE"/>
    <property type="match status" value="1"/>
</dbReference>
<evidence type="ECO:0000259" key="4">
    <source>
        <dbReference type="Pfam" id="PF02678"/>
    </source>
</evidence>
<dbReference type="InterPro" id="IPR011051">
    <property type="entry name" value="RmlC_Cupin_sf"/>
</dbReference>
<feature type="binding site" evidence="2">
    <location>
        <position position="103"/>
    </location>
    <ligand>
        <name>Fe cation</name>
        <dbReference type="ChEBI" id="CHEBI:24875"/>
    </ligand>
</feature>
<comment type="similarity">
    <text evidence="1 3">Belongs to the pirin family.</text>
</comment>
<comment type="caution">
    <text evidence="6">The sequence shown here is derived from an EMBL/GenBank/DDBJ whole genome shotgun (WGS) entry which is preliminary data.</text>
</comment>